<reference evidence="2 3" key="1">
    <citation type="submission" date="2016-10" db="EMBL/GenBank/DDBJ databases">
        <authorList>
            <person name="de Groot N.N."/>
        </authorList>
    </citation>
    <scope>NUCLEOTIDE SEQUENCE [LARGE SCALE GENOMIC DNA]</scope>
    <source>
        <strain evidence="2 3">AA1</strain>
    </source>
</reference>
<keyword evidence="1" id="KW-0472">Membrane</keyword>
<dbReference type="InterPro" id="IPR025333">
    <property type="entry name" value="DUF4239"/>
</dbReference>
<accession>A0A1G5H0W2</accession>
<evidence type="ECO:0000313" key="2">
    <source>
        <dbReference type="EMBL" id="SCY57189.1"/>
    </source>
</evidence>
<gene>
    <name evidence="2" type="ORF">SAMN05216233_11229</name>
</gene>
<dbReference type="Pfam" id="PF14023">
    <property type="entry name" value="Bestrophin-like"/>
    <property type="match status" value="1"/>
</dbReference>
<dbReference type="AlphaFoldDB" id="A0A1G5H0W2"/>
<feature type="transmembrane region" description="Helical" evidence="1">
    <location>
        <begin position="187"/>
        <end position="208"/>
    </location>
</feature>
<feature type="transmembrane region" description="Helical" evidence="1">
    <location>
        <begin position="12"/>
        <end position="34"/>
    </location>
</feature>
<dbReference type="STRING" id="419481.SAMN05216233_11229"/>
<evidence type="ECO:0000256" key="1">
    <source>
        <dbReference type="SAM" id="Phobius"/>
    </source>
</evidence>
<evidence type="ECO:0008006" key="4">
    <source>
        <dbReference type="Google" id="ProtNLM"/>
    </source>
</evidence>
<sequence>MNSGLFESLPITWFYLGTAMLMLGFYEVGCQIGLRAKARQDKDAETSLGPMVGGLLGMLAFVLAFTFSMALSQHDLRKKNVLEEANAVGTAYLRSDLIDTQHGAEVKRLLKEYVDIRLKAAMNRADIHVALEKSVEIHDLIWIQVSAAASENPTTNTALMIQATNDVIDMHEKRVTVAIHNRIPHSVWVALAAITALTMLTMGTQVGLTGKRRFVAVIPLPLAFAVLMTLVVDLNRPQSGLITVGQQSMINLQNTMGHE</sequence>
<dbReference type="Proteomes" id="UP000198870">
    <property type="component" value="Unassembled WGS sequence"/>
</dbReference>
<dbReference type="RefSeq" id="WP_139164003.1">
    <property type="nucleotide sequence ID" value="NZ_FMUX01000012.1"/>
</dbReference>
<feature type="transmembrane region" description="Helical" evidence="1">
    <location>
        <begin position="214"/>
        <end position="232"/>
    </location>
</feature>
<protein>
    <recommendedName>
        <fullName evidence="4">DUF4239 domain-containing protein</fullName>
    </recommendedName>
</protein>
<keyword evidence="1" id="KW-0812">Transmembrane</keyword>
<dbReference type="OrthoDB" id="272864at2"/>
<organism evidence="2 3">
    <name type="scientific">Desulfoluna spongiiphila</name>
    <dbReference type="NCBI Taxonomy" id="419481"/>
    <lineage>
        <taxon>Bacteria</taxon>
        <taxon>Pseudomonadati</taxon>
        <taxon>Thermodesulfobacteriota</taxon>
        <taxon>Desulfobacteria</taxon>
        <taxon>Desulfobacterales</taxon>
        <taxon>Desulfolunaceae</taxon>
        <taxon>Desulfoluna</taxon>
    </lineage>
</organism>
<feature type="transmembrane region" description="Helical" evidence="1">
    <location>
        <begin position="54"/>
        <end position="72"/>
    </location>
</feature>
<keyword evidence="1" id="KW-1133">Transmembrane helix</keyword>
<name>A0A1G5H0W2_9BACT</name>
<proteinExistence type="predicted"/>
<keyword evidence="3" id="KW-1185">Reference proteome</keyword>
<dbReference type="EMBL" id="FMUX01000012">
    <property type="protein sequence ID" value="SCY57189.1"/>
    <property type="molecule type" value="Genomic_DNA"/>
</dbReference>
<evidence type="ECO:0000313" key="3">
    <source>
        <dbReference type="Proteomes" id="UP000198870"/>
    </source>
</evidence>